<sequence>MSALLRTMDGVGRREGCRLGSNRRYAASIDARMDDRILERVAAQGALQSLTTDELELDRKQVTTDPRPRRVRAWVRFGAEPILVQAELCMWTDRAAAIRFRVGSAERRCWVWSGAVLQD</sequence>
<evidence type="ECO:0000313" key="1">
    <source>
        <dbReference type="EMBL" id="EZP29645.1"/>
    </source>
</evidence>
<comment type="caution">
    <text evidence="1">The sequence shown here is derived from an EMBL/GenBank/DDBJ whole genome shotgun (WGS) entry which is preliminary data.</text>
</comment>
<dbReference type="Proteomes" id="UP000024001">
    <property type="component" value="Unassembled WGS sequence"/>
</dbReference>
<dbReference type="AlphaFoldDB" id="A0A031G167"/>
<proteinExistence type="predicted"/>
<accession>A0A031G167</accession>
<organism evidence="1 2">
    <name type="scientific">Microbacterium oleivorans</name>
    <dbReference type="NCBI Taxonomy" id="273677"/>
    <lineage>
        <taxon>Bacteria</taxon>
        <taxon>Bacillati</taxon>
        <taxon>Actinomycetota</taxon>
        <taxon>Actinomycetes</taxon>
        <taxon>Micrococcales</taxon>
        <taxon>Microbacteriaceae</taxon>
        <taxon>Microbacterium</taxon>
    </lineage>
</organism>
<reference evidence="1 2" key="1">
    <citation type="submission" date="2014-03" db="EMBL/GenBank/DDBJ databases">
        <title>Draft Genome Sequences of 13 Willow Endophytes.</title>
        <authorList>
            <person name="Gan H.Y."/>
            <person name="Gan H.M."/>
            <person name="Savka M.A."/>
            <person name="Hudson A.O."/>
        </authorList>
    </citation>
    <scope>NUCLEOTIDE SEQUENCE [LARGE SCALE GENOMIC DNA]</scope>
    <source>
        <strain evidence="1 2">RIT293</strain>
    </source>
</reference>
<evidence type="ECO:0000313" key="2">
    <source>
        <dbReference type="Proteomes" id="UP000024001"/>
    </source>
</evidence>
<gene>
    <name evidence="1" type="ORF">BW34_00263</name>
</gene>
<dbReference type="EMBL" id="JFYO01000001">
    <property type="protein sequence ID" value="EZP29645.1"/>
    <property type="molecule type" value="Genomic_DNA"/>
</dbReference>
<keyword evidence="1" id="KW-0436">Ligase</keyword>
<keyword evidence="2" id="KW-1185">Reference proteome</keyword>
<protein>
    <submittedName>
        <fullName evidence="1">Phenylalanyl-tRNA synthetase beta subunit</fullName>
    </submittedName>
</protein>
<dbReference type="GO" id="GO:0004812">
    <property type="term" value="F:aminoacyl-tRNA ligase activity"/>
    <property type="evidence" value="ECO:0007669"/>
    <property type="project" value="UniProtKB-KW"/>
</dbReference>
<name>A0A031G167_9MICO</name>
<dbReference type="PATRIC" id="fig|273677.3.peg.255"/>
<keyword evidence="1" id="KW-0030">Aminoacyl-tRNA synthetase</keyword>